<accession>M1DNV3</accession>
<dbReference type="PaxDb" id="4113-PGSC0003DMT400091995"/>
<name>M1DNV3_SOLTU</name>
<proteinExistence type="predicted"/>
<reference evidence="2" key="1">
    <citation type="journal article" date="2011" name="Nature">
        <title>Genome sequence and analysis of the tuber crop potato.</title>
        <authorList>
            <consortium name="The Potato Genome Sequencing Consortium"/>
        </authorList>
    </citation>
    <scope>NUCLEOTIDE SEQUENCE [LARGE SCALE GENOMIC DNA]</scope>
    <source>
        <strain evidence="2">cv. DM1-3 516 R44</strain>
    </source>
</reference>
<dbReference type="Gramene" id="PGSC0003DMT400091995">
    <property type="protein sequence ID" value="PGSC0003DMT400091995"/>
    <property type="gene ID" value="PGSC0003DMG400041566"/>
</dbReference>
<evidence type="ECO:0000313" key="1">
    <source>
        <dbReference type="EnsemblPlants" id="PGSC0003DMT400091995"/>
    </source>
</evidence>
<organism evidence="1 2">
    <name type="scientific">Solanum tuberosum</name>
    <name type="common">Potato</name>
    <dbReference type="NCBI Taxonomy" id="4113"/>
    <lineage>
        <taxon>Eukaryota</taxon>
        <taxon>Viridiplantae</taxon>
        <taxon>Streptophyta</taxon>
        <taxon>Embryophyta</taxon>
        <taxon>Tracheophyta</taxon>
        <taxon>Spermatophyta</taxon>
        <taxon>Magnoliopsida</taxon>
        <taxon>eudicotyledons</taxon>
        <taxon>Gunneridae</taxon>
        <taxon>Pentapetalae</taxon>
        <taxon>asterids</taxon>
        <taxon>lamiids</taxon>
        <taxon>Solanales</taxon>
        <taxon>Solanaceae</taxon>
        <taxon>Solanoideae</taxon>
        <taxon>Solaneae</taxon>
        <taxon>Solanum</taxon>
    </lineage>
</organism>
<evidence type="ECO:0000313" key="2">
    <source>
        <dbReference type="Proteomes" id="UP000011115"/>
    </source>
</evidence>
<protein>
    <submittedName>
        <fullName evidence="1">Gag-pol protein</fullName>
    </submittedName>
</protein>
<keyword evidence="2" id="KW-1185">Reference proteome</keyword>
<dbReference type="InParanoid" id="M1DNV3"/>
<reference evidence="1" key="2">
    <citation type="submission" date="2015-06" db="UniProtKB">
        <authorList>
            <consortium name="EnsemblPlants"/>
        </authorList>
    </citation>
    <scope>IDENTIFICATION</scope>
    <source>
        <strain evidence="1">DM1-3 516 R44</strain>
    </source>
</reference>
<dbReference type="Proteomes" id="UP000011115">
    <property type="component" value="Unassembled WGS sequence"/>
</dbReference>
<dbReference type="AlphaFoldDB" id="M1DNV3"/>
<dbReference type="HOGENOM" id="CLU_134717_2_0_1"/>
<sequence length="136" mass="15244">MQQGSFSFSPEIERFLRGIRHQVLSIQITLRSIPDLQFSNISVIMPHRRAYARNANAAPPVSDQEVSNAEFRNAIQMLAQSVANQNNQRVQAPVNTNGGSAVARVCDFVRMNPLVFLGSQTSEDPQNFLDKIKKIF</sequence>
<dbReference type="EnsemblPlants" id="PGSC0003DMT400091995">
    <property type="protein sequence ID" value="PGSC0003DMT400091995"/>
    <property type="gene ID" value="PGSC0003DMG400041566"/>
</dbReference>